<dbReference type="Gene3D" id="2.40.50.100">
    <property type="match status" value="1"/>
</dbReference>
<dbReference type="STRING" id="1068978.AMETH_5996"/>
<comment type="subcellular location">
    <subcellularLocation>
        <location evidence="1">Cell envelope</location>
    </subcellularLocation>
</comment>
<feature type="compositionally biased region" description="Polar residues" evidence="3">
    <location>
        <begin position="87"/>
        <end position="103"/>
    </location>
</feature>
<dbReference type="Pfam" id="PF25967">
    <property type="entry name" value="RND-MFP_C"/>
    <property type="match status" value="1"/>
</dbReference>
<proteinExistence type="predicted"/>
<evidence type="ECO:0000256" key="1">
    <source>
        <dbReference type="ARBA" id="ARBA00004196"/>
    </source>
</evidence>
<organism evidence="7 8">
    <name type="scientific">Amycolatopsis methanolica 239</name>
    <dbReference type="NCBI Taxonomy" id="1068978"/>
    <lineage>
        <taxon>Bacteria</taxon>
        <taxon>Bacillati</taxon>
        <taxon>Actinomycetota</taxon>
        <taxon>Actinomycetes</taxon>
        <taxon>Pseudonocardiales</taxon>
        <taxon>Pseudonocardiaceae</taxon>
        <taxon>Amycolatopsis</taxon>
        <taxon>Amycolatopsis methanolica group</taxon>
    </lineage>
</organism>
<dbReference type="KEGG" id="amq:AMETH_5996"/>
<evidence type="ECO:0000256" key="3">
    <source>
        <dbReference type="SAM" id="MobiDB-lite"/>
    </source>
</evidence>
<dbReference type="Gene3D" id="2.40.420.20">
    <property type="match status" value="1"/>
</dbReference>
<dbReference type="InterPro" id="IPR058627">
    <property type="entry name" value="MdtA-like_C"/>
</dbReference>
<dbReference type="PANTHER" id="PTHR32347">
    <property type="entry name" value="EFFLUX SYSTEM COMPONENT YKNX-RELATED"/>
    <property type="match status" value="1"/>
</dbReference>
<feature type="region of interest" description="Disordered" evidence="3">
    <location>
        <begin position="123"/>
        <end position="163"/>
    </location>
</feature>
<dbReference type="Pfam" id="PF25990">
    <property type="entry name" value="Beta-barrel_YknX"/>
    <property type="match status" value="1"/>
</dbReference>
<evidence type="ECO:0000256" key="2">
    <source>
        <dbReference type="ARBA" id="ARBA00023054"/>
    </source>
</evidence>
<dbReference type="eggNOG" id="COG0845">
    <property type="taxonomic scope" value="Bacteria"/>
</dbReference>
<protein>
    <submittedName>
        <fullName evidence="7">Uncharacterized protein</fullName>
    </submittedName>
</protein>
<dbReference type="InterPro" id="IPR050465">
    <property type="entry name" value="UPF0194_transport"/>
</dbReference>
<accession>A0A076MZT1</accession>
<dbReference type="Pfam" id="PF25973">
    <property type="entry name" value="BSH_CzcB"/>
    <property type="match status" value="1"/>
</dbReference>
<sequence>MQGRTTTVTTGKVTETVSATGTVASAYTADVDFRTSGEVESIDVAVGDVVTKGQKLAALDSSEADQQLAVAKSNLEVARENLGNADSGDSQQGGASESTTSLQAKVDSAELAVQQAQDSVDATTLTAPGDGTVTAVNGAVGEQAGSGSTGSSGSSGQSGSSSSTTSGAFIVLTDLTNLVVTTSVAEVDVSKVKTGQAATVTGNAMPGTAIQATVASVDLTPTTSGSVVSCGAKLTLTDPPEGLRPGQSASVVITTAEADNVLTDPAAAVQTSGDTSTVTVDQNGQQVRRRVEIGVRGKSTVEVKSGLTAGERVVLTATAQTQSTGNRQQGATMPGGGPGR</sequence>
<gene>
    <name evidence="7" type="ORF">AMETH_5996</name>
</gene>
<dbReference type="SUPFAM" id="SSF111369">
    <property type="entry name" value="HlyD-like secretion proteins"/>
    <property type="match status" value="1"/>
</dbReference>
<keyword evidence="2" id="KW-0175">Coiled coil</keyword>
<dbReference type="InterPro" id="IPR058636">
    <property type="entry name" value="Beta-barrel_YknX"/>
</dbReference>
<dbReference type="RefSeq" id="WP_017984926.1">
    <property type="nucleotide sequence ID" value="NZ_CP009110.1"/>
</dbReference>
<dbReference type="Gene3D" id="1.10.287.470">
    <property type="entry name" value="Helix hairpin bin"/>
    <property type="match status" value="1"/>
</dbReference>
<evidence type="ECO:0000313" key="8">
    <source>
        <dbReference type="Proteomes" id="UP000062973"/>
    </source>
</evidence>
<feature type="compositionally biased region" description="Polar residues" evidence="3">
    <location>
        <begin position="320"/>
        <end position="331"/>
    </location>
</feature>
<reference evidence="7 8" key="1">
    <citation type="submission" date="2014-07" db="EMBL/GenBank/DDBJ databases">
        <title>Whole Genome Sequence of the Amycolatopsis methanolica 239.</title>
        <authorList>
            <person name="Tang B."/>
        </authorList>
    </citation>
    <scope>NUCLEOTIDE SEQUENCE [LARGE SCALE GENOMIC DNA]</scope>
    <source>
        <strain evidence="7 8">239</strain>
    </source>
</reference>
<feature type="domain" description="CzcB-like barrel-sandwich hybrid" evidence="5">
    <location>
        <begin position="28"/>
        <end position="143"/>
    </location>
</feature>
<dbReference type="Proteomes" id="UP000062973">
    <property type="component" value="Chromosome"/>
</dbReference>
<feature type="domain" description="Multidrug resistance protein MdtA-like C-terminal permuted SH3" evidence="4">
    <location>
        <begin position="260"/>
        <end position="315"/>
    </location>
</feature>
<keyword evidence="8" id="KW-1185">Reference proteome</keyword>
<name>A0A076MZT1_AMYME</name>
<evidence type="ECO:0000259" key="5">
    <source>
        <dbReference type="Pfam" id="PF25973"/>
    </source>
</evidence>
<dbReference type="PATRIC" id="fig|1068978.7.peg.6437"/>
<dbReference type="EMBL" id="CP009110">
    <property type="protein sequence ID" value="AIJ26088.1"/>
    <property type="molecule type" value="Genomic_DNA"/>
</dbReference>
<dbReference type="InterPro" id="IPR058647">
    <property type="entry name" value="BSH_CzcB-like"/>
</dbReference>
<evidence type="ECO:0000259" key="4">
    <source>
        <dbReference type="Pfam" id="PF25967"/>
    </source>
</evidence>
<dbReference type="PANTHER" id="PTHR32347:SF23">
    <property type="entry name" value="BLL5650 PROTEIN"/>
    <property type="match status" value="1"/>
</dbReference>
<feature type="compositionally biased region" description="Low complexity" evidence="3">
    <location>
        <begin position="145"/>
        <end position="163"/>
    </location>
</feature>
<evidence type="ECO:0000313" key="7">
    <source>
        <dbReference type="EMBL" id="AIJ26088.1"/>
    </source>
</evidence>
<dbReference type="Gene3D" id="2.40.30.170">
    <property type="match status" value="1"/>
</dbReference>
<feature type="region of interest" description="Disordered" evidence="3">
    <location>
        <begin position="82"/>
        <end position="103"/>
    </location>
</feature>
<feature type="domain" description="YknX-like beta-barrel" evidence="6">
    <location>
        <begin position="178"/>
        <end position="253"/>
    </location>
</feature>
<feature type="region of interest" description="Disordered" evidence="3">
    <location>
        <begin position="320"/>
        <end position="340"/>
    </location>
</feature>
<dbReference type="GO" id="GO:0030313">
    <property type="term" value="C:cell envelope"/>
    <property type="evidence" value="ECO:0007669"/>
    <property type="project" value="UniProtKB-SubCell"/>
</dbReference>
<dbReference type="AlphaFoldDB" id="A0A076MZT1"/>
<dbReference type="HOGENOM" id="CLU_018816_14_3_11"/>
<evidence type="ECO:0000259" key="6">
    <source>
        <dbReference type="Pfam" id="PF25990"/>
    </source>
</evidence>